<dbReference type="RefSeq" id="WP_063192029.1">
    <property type="nucleotide sequence ID" value="NZ_JBLGCT010000001.1"/>
</dbReference>
<name>A0A165IJV1_9BACI</name>
<gene>
    <name evidence="1" type="ORF">AV649_10280</name>
</gene>
<proteinExistence type="predicted"/>
<dbReference type="SUPFAM" id="SSF52540">
    <property type="entry name" value="P-loop containing nucleoside triphosphate hydrolases"/>
    <property type="match status" value="1"/>
</dbReference>
<comment type="caution">
    <text evidence="1">The sequence shown here is derived from an EMBL/GenBank/DDBJ whole genome shotgun (WGS) entry which is preliminary data.</text>
</comment>
<dbReference type="OrthoDB" id="7788065at2"/>
<organism evidence="1 2">
    <name type="scientific">Rossellomorea marisflavi</name>
    <dbReference type="NCBI Taxonomy" id="189381"/>
    <lineage>
        <taxon>Bacteria</taxon>
        <taxon>Bacillati</taxon>
        <taxon>Bacillota</taxon>
        <taxon>Bacilli</taxon>
        <taxon>Bacillales</taxon>
        <taxon>Bacillaceae</taxon>
        <taxon>Rossellomorea</taxon>
    </lineage>
</organism>
<sequence>MKTLEKSLGDFLADRTESLEDDFIKEYFIEYSREKIQRLTDSEQYIFEGSRGIGKTMLMKYAALKANETFGQDSILGVWITFEESIRLERIKVVETGIDPFLQWTMGKILLEVLLTITSLKPNNIEKLNSRLSSIFGSQQPQNNYTAYSKLLADYINILETGDIENNVLLKDQAPSIQLSSILDNPNSFKKFLKDLISDFGLHRIVLLFDEAAHVFSFSQQEKFFSFFKGLRDPQIACKAAVYPGITNYGKYFEKGQDAKELTLSWVPNNKDNVNYIKQILKKRIQAYDPSYWNLLTVNPNIINTICICSNGNPRFAFHIIDELESNGVFKQKSIQIQKVINSIRVVLETKWKEFNTLKNRLVKYKEFIDQAEELVKKSLIPNLREWNNKRRGKDNKLSAGFYVSTGVYNNIPQIFEVLAYSNLLSIDYTKKSIGKGHFGYYMSFNPSILFSDGIMKDVKEIDNISISIENNQAYYPTTPKMTHLIESLKFENEYHCSNSKCDYKTSNEEYVFCPKCGNDMETPEPEPESLYKILRSHSIDNLKLSDKIITRLSYKFSNIGEIYDATIDDIRMKYIQNVRAERIKNAAIEYMAG</sequence>
<dbReference type="InterPro" id="IPR027417">
    <property type="entry name" value="P-loop_NTPase"/>
</dbReference>
<protein>
    <submittedName>
        <fullName evidence="1">Uncharacterized protein</fullName>
    </submittedName>
</protein>
<dbReference type="InterPro" id="IPR056955">
    <property type="entry name" value="ORC-CDC6-like"/>
</dbReference>
<dbReference type="Pfam" id="PF24389">
    <property type="entry name" value="ORC-CDC6-like"/>
    <property type="match status" value="1"/>
</dbReference>
<dbReference type="Proteomes" id="UP000076510">
    <property type="component" value="Unassembled WGS sequence"/>
</dbReference>
<dbReference type="EMBL" id="LQQY01000047">
    <property type="protein sequence ID" value="KZE43579.1"/>
    <property type="molecule type" value="Genomic_DNA"/>
</dbReference>
<reference evidence="2" key="1">
    <citation type="submission" date="2016-01" db="EMBL/GenBank/DDBJ databases">
        <title>Whole genome sequencing of Bhargavaea cecembensis T14.</title>
        <authorList>
            <person name="Hong K.W."/>
        </authorList>
    </citation>
    <scope>NUCLEOTIDE SEQUENCE [LARGE SCALE GENOMIC DNA]</scope>
    <source>
        <strain evidence="2">M19</strain>
    </source>
</reference>
<evidence type="ECO:0000313" key="1">
    <source>
        <dbReference type="EMBL" id="KZE43579.1"/>
    </source>
</evidence>
<dbReference type="Gene3D" id="3.40.50.300">
    <property type="entry name" value="P-loop containing nucleotide triphosphate hydrolases"/>
    <property type="match status" value="1"/>
</dbReference>
<accession>A0A165IJV1</accession>
<dbReference type="AlphaFoldDB" id="A0A165IJV1"/>
<evidence type="ECO:0000313" key="2">
    <source>
        <dbReference type="Proteomes" id="UP000076510"/>
    </source>
</evidence>